<feature type="compositionally biased region" description="Basic and acidic residues" evidence="1">
    <location>
        <begin position="20"/>
        <end position="32"/>
    </location>
</feature>
<evidence type="ECO:0000256" key="1">
    <source>
        <dbReference type="SAM" id="MobiDB-lite"/>
    </source>
</evidence>
<proteinExistence type="predicted"/>
<dbReference type="EMBL" id="SRLO01001087">
    <property type="protein sequence ID" value="TNN41687.1"/>
    <property type="molecule type" value="Genomic_DNA"/>
</dbReference>
<dbReference type="Proteomes" id="UP000314294">
    <property type="component" value="Unassembled WGS sequence"/>
</dbReference>
<comment type="caution">
    <text evidence="2">The sequence shown here is derived from an EMBL/GenBank/DDBJ whole genome shotgun (WGS) entry which is preliminary data.</text>
</comment>
<organism evidence="2 3">
    <name type="scientific">Liparis tanakae</name>
    <name type="common">Tanaka's snailfish</name>
    <dbReference type="NCBI Taxonomy" id="230148"/>
    <lineage>
        <taxon>Eukaryota</taxon>
        <taxon>Metazoa</taxon>
        <taxon>Chordata</taxon>
        <taxon>Craniata</taxon>
        <taxon>Vertebrata</taxon>
        <taxon>Euteleostomi</taxon>
        <taxon>Actinopterygii</taxon>
        <taxon>Neopterygii</taxon>
        <taxon>Teleostei</taxon>
        <taxon>Neoteleostei</taxon>
        <taxon>Acanthomorphata</taxon>
        <taxon>Eupercaria</taxon>
        <taxon>Perciformes</taxon>
        <taxon>Cottioidei</taxon>
        <taxon>Cottales</taxon>
        <taxon>Liparidae</taxon>
        <taxon>Liparis</taxon>
    </lineage>
</organism>
<accession>A0A4Z2FKC8</accession>
<feature type="compositionally biased region" description="Low complexity" evidence="1">
    <location>
        <begin position="33"/>
        <end position="42"/>
    </location>
</feature>
<keyword evidence="3" id="KW-1185">Reference proteome</keyword>
<sequence>MWSWPAAEFCGSRNASDSQKTLRGEPDIRDLQQRPVVSVQQRRCNDTPTRAGTPVKTHDGSKPLRAATGPRGGVPDGR</sequence>
<gene>
    <name evidence="2" type="ORF">EYF80_048131</name>
</gene>
<name>A0A4Z2FKC8_9TELE</name>
<evidence type="ECO:0000313" key="3">
    <source>
        <dbReference type="Proteomes" id="UP000314294"/>
    </source>
</evidence>
<dbReference type="AlphaFoldDB" id="A0A4Z2FKC8"/>
<feature type="region of interest" description="Disordered" evidence="1">
    <location>
        <begin position="1"/>
        <end position="78"/>
    </location>
</feature>
<evidence type="ECO:0000313" key="2">
    <source>
        <dbReference type="EMBL" id="TNN41687.1"/>
    </source>
</evidence>
<protein>
    <submittedName>
        <fullName evidence="2">Uncharacterized protein</fullName>
    </submittedName>
</protein>
<reference evidence="2 3" key="1">
    <citation type="submission" date="2019-03" db="EMBL/GenBank/DDBJ databases">
        <title>First draft genome of Liparis tanakae, snailfish: a comprehensive survey of snailfish specific genes.</title>
        <authorList>
            <person name="Kim W."/>
            <person name="Song I."/>
            <person name="Jeong J.-H."/>
            <person name="Kim D."/>
            <person name="Kim S."/>
            <person name="Ryu S."/>
            <person name="Song J.Y."/>
            <person name="Lee S.K."/>
        </authorList>
    </citation>
    <scope>NUCLEOTIDE SEQUENCE [LARGE SCALE GENOMIC DNA]</scope>
    <source>
        <tissue evidence="2">Muscle</tissue>
    </source>
</reference>